<feature type="signal peptide" evidence="2">
    <location>
        <begin position="1"/>
        <end position="27"/>
    </location>
</feature>
<feature type="region of interest" description="Disordered" evidence="1">
    <location>
        <begin position="23"/>
        <end position="58"/>
    </location>
</feature>
<evidence type="ECO:0008006" key="5">
    <source>
        <dbReference type="Google" id="ProtNLM"/>
    </source>
</evidence>
<dbReference type="KEGG" id="crie:AK829_02975"/>
<evidence type="ECO:0000256" key="1">
    <source>
        <dbReference type="SAM" id="MobiDB-lite"/>
    </source>
</evidence>
<name>A0A0K1RA80_9CORY</name>
<keyword evidence="2" id="KW-0732">Signal</keyword>
<protein>
    <recommendedName>
        <fullName evidence="5">DUF3558 domain-containing protein</fullName>
    </recommendedName>
</protein>
<feature type="compositionally biased region" description="Polar residues" evidence="1">
    <location>
        <begin position="36"/>
        <end position="52"/>
    </location>
</feature>
<dbReference type="AlphaFoldDB" id="A0A0K1RA80"/>
<dbReference type="RefSeq" id="WP_052204109.1">
    <property type="nucleotide sequence ID" value="NZ_CP012342.1"/>
</dbReference>
<evidence type="ECO:0000313" key="4">
    <source>
        <dbReference type="Proteomes" id="UP000060016"/>
    </source>
</evidence>
<feature type="chain" id="PRO_5039035432" description="DUF3558 domain-containing protein" evidence="2">
    <location>
        <begin position="28"/>
        <end position="233"/>
    </location>
</feature>
<dbReference type="STRING" id="156976.AK829_02975"/>
<evidence type="ECO:0000313" key="3">
    <source>
        <dbReference type="EMBL" id="AKV58298.1"/>
    </source>
</evidence>
<accession>A0A0K1RA80</accession>
<dbReference type="PATRIC" id="fig|156976.3.peg.587"/>
<organism evidence="3 4">
    <name type="scientific">Corynebacterium riegelii</name>
    <dbReference type="NCBI Taxonomy" id="156976"/>
    <lineage>
        <taxon>Bacteria</taxon>
        <taxon>Bacillati</taxon>
        <taxon>Actinomycetota</taxon>
        <taxon>Actinomycetes</taxon>
        <taxon>Mycobacteriales</taxon>
        <taxon>Corynebacteriaceae</taxon>
        <taxon>Corynebacterium</taxon>
    </lineage>
</organism>
<dbReference type="Proteomes" id="UP000060016">
    <property type="component" value="Chromosome"/>
</dbReference>
<proteinExistence type="predicted"/>
<reference evidence="3 4" key="1">
    <citation type="submission" date="2015-08" db="EMBL/GenBank/DDBJ databases">
        <authorList>
            <person name="Babu N.S."/>
            <person name="Beckwith C.J."/>
            <person name="Beseler K.G."/>
            <person name="Brison A."/>
            <person name="Carone J.V."/>
            <person name="Caskin T.P."/>
            <person name="Diamond M."/>
            <person name="Durham M.E."/>
            <person name="Foxe J.M."/>
            <person name="Go M."/>
            <person name="Henderson B.A."/>
            <person name="Jones I.B."/>
            <person name="McGettigan J.A."/>
            <person name="Micheletti S.J."/>
            <person name="Nasrallah M.E."/>
            <person name="Ortiz D."/>
            <person name="Piller C.R."/>
            <person name="Privatt S.R."/>
            <person name="Schneider S.L."/>
            <person name="Sharp S."/>
            <person name="Smith T.C."/>
            <person name="Stanton J.D."/>
            <person name="Ullery H.E."/>
            <person name="Wilson R.J."/>
            <person name="Serrano M.G."/>
            <person name="Buck G."/>
            <person name="Lee V."/>
            <person name="Wang Y."/>
            <person name="Carvalho R."/>
            <person name="Voegtly L."/>
            <person name="Shi R."/>
            <person name="Duckworth R."/>
            <person name="Johnson A."/>
            <person name="Loviza R."/>
            <person name="Walstead R."/>
            <person name="Shah Z."/>
            <person name="Kiflezghi M."/>
            <person name="Wade K."/>
            <person name="Ball S.L."/>
            <person name="Bradley K.W."/>
            <person name="Asai D.J."/>
            <person name="Bowman C.A."/>
            <person name="Russell D.A."/>
            <person name="Pope W.H."/>
            <person name="Jacobs-Sera D."/>
            <person name="Hendrix R.W."/>
            <person name="Hatfull G.F."/>
        </authorList>
    </citation>
    <scope>NUCLEOTIDE SEQUENCE [LARGE SCALE GENOMIC DNA]</scope>
    <source>
        <strain evidence="3 4">PUDD_83A45</strain>
    </source>
</reference>
<sequence length="233" mass="25353">MRKAKTIAGVLAATALTVAGCSDSAQNAEGGGGAEDTTQNTTELSSGNTSEAQDAPDPDICATEVSIKALLDQMPEELVGLPYDPDFSTQMDEGWNKYYRSGTEQFSVGVSYYDEELGQVPCPADPKTGAQDERTLHAESYQAQQVRDGEEVLPWDEFEFTVGDRYFACAKHPEADLRQFFCSTSFGNASATTYMFRYSKGDAQDVEDMKEAMTLLTPLFDQQPVGPGLSDLK</sequence>
<evidence type="ECO:0000256" key="2">
    <source>
        <dbReference type="SAM" id="SignalP"/>
    </source>
</evidence>
<dbReference type="EMBL" id="CP012342">
    <property type="protein sequence ID" value="AKV58298.1"/>
    <property type="molecule type" value="Genomic_DNA"/>
</dbReference>
<keyword evidence="4" id="KW-1185">Reference proteome</keyword>
<gene>
    <name evidence="3" type="ORF">AK829_02975</name>
</gene>
<dbReference type="PROSITE" id="PS51257">
    <property type="entry name" value="PROKAR_LIPOPROTEIN"/>
    <property type="match status" value="1"/>
</dbReference>